<comment type="caution">
    <text evidence="1">The sequence shown here is derived from an EMBL/GenBank/DDBJ whole genome shotgun (WGS) entry which is preliminary data.</text>
</comment>
<sequence>MKRPNTFLKNKFVLTKGLCPFESLKRFFLKEKGDEGFPLIFGVLLFFWLLKAQPLQNRILIASSLDGLFWQRMNIILVDSGDVPDAVIGPDGRVYAYFQGLWTHYTDGIMVGISSDGINDWEFHPIPIPGTETWPGRPCDPDVIVQADTFRLYFTGDPINDRQPETYSAISLDGLNFTLENGVRFEVFGSPVLDPSLLWTNDTLQYFAGGAPPGENWHAHSVDGLNFIQQANFNADGCMMANGIRLPSGGFRFYIFSNNPNNPGIRSIYSLDGRDWTIDSGYRLQLDTTNGLESRYVKDPAVVFKDSIYLMYYVTRKPPATINDIDINNLNGLLKISPNPCPSVLKIEVPECLLPNFSKGVVLCDIAGRRIKYLPIKTTVNILDISDLREGVYFLAYKLVNSSKLLKFTVLR</sequence>
<organism evidence="1">
    <name type="scientific">candidate division WOR-3 bacterium</name>
    <dbReference type="NCBI Taxonomy" id="2052148"/>
    <lineage>
        <taxon>Bacteria</taxon>
        <taxon>Bacteria division WOR-3</taxon>
    </lineage>
</organism>
<evidence type="ECO:0008006" key="2">
    <source>
        <dbReference type="Google" id="ProtNLM"/>
    </source>
</evidence>
<dbReference type="EMBL" id="DTLI01000135">
    <property type="protein sequence ID" value="HHS52246.1"/>
    <property type="molecule type" value="Genomic_DNA"/>
</dbReference>
<dbReference type="InterPro" id="IPR023296">
    <property type="entry name" value="Glyco_hydro_beta-prop_sf"/>
</dbReference>
<dbReference type="Gene3D" id="2.115.10.20">
    <property type="entry name" value="Glycosyl hydrolase domain, family 43"/>
    <property type="match status" value="2"/>
</dbReference>
<proteinExistence type="predicted"/>
<evidence type="ECO:0000313" key="1">
    <source>
        <dbReference type="EMBL" id="HHS52246.1"/>
    </source>
</evidence>
<gene>
    <name evidence="1" type="ORF">ENW73_05205</name>
</gene>
<name>A0A7C6A9S4_UNCW3</name>
<protein>
    <recommendedName>
        <fullName evidence="2">T9SS type A sorting domain-containing protein</fullName>
    </recommendedName>
</protein>
<accession>A0A7C6A9S4</accession>
<reference evidence="1" key="1">
    <citation type="journal article" date="2020" name="mSystems">
        <title>Genome- and Community-Level Interaction Insights into Carbon Utilization and Element Cycling Functions of Hydrothermarchaeota in Hydrothermal Sediment.</title>
        <authorList>
            <person name="Zhou Z."/>
            <person name="Liu Y."/>
            <person name="Xu W."/>
            <person name="Pan J."/>
            <person name="Luo Z.H."/>
            <person name="Li M."/>
        </authorList>
    </citation>
    <scope>NUCLEOTIDE SEQUENCE [LARGE SCALE GENOMIC DNA]</scope>
    <source>
        <strain evidence="1">SpSt-876</strain>
    </source>
</reference>
<dbReference type="SUPFAM" id="SSF75005">
    <property type="entry name" value="Arabinanase/levansucrase/invertase"/>
    <property type="match status" value="2"/>
</dbReference>
<dbReference type="AlphaFoldDB" id="A0A7C6A9S4"/>